<organism evidence="7 8">
    <name type="scientific">Paramuricea clavata</name>
    <name type="common">Red gorgonian</name>
    <name type="synonym">Violescent sea-whip</name>
    <dbReference type="NCBI Taxonomy" id="317549"/>
    <lineage>
        <taxon>Eukaryota</taxon>
        <taxon>Metazoa</taxon>
        <taxon>Cnidaria</taxon>
        <taxon>Anthozoa</taxon>
        <taxon>Octocorallia</taxon>
        <taxon>Malacalcyonacea</taxon>
        <taxon>Plexauridae</taxon>
        <taxon>Paramuricea</taxon>
    </lineage>
</organism>
<dbReference type="InterPro" id="IPR007902">
    <property type="entry name" value="Chl4/mis15/CENP-N"/>
</dbReference>
<keyword evidence="8" id="KW-1185">Reference proteome</keyword>
<evidence type="ECO:0000256" key="3">
    <source>
        <dbReference type="ARBA" id="ARBA00005566"/>
    </source>
</evidence>
<comment type="subcellular location">
    <subcellularLocation>
        <location evidence="2">Chromosome</location>
        <location evidence="2">Centromere</location>
    </subcellularLocation>
    <subcellularLocation>
        <location evidence="1">Nucleus</location>
    </subcellularLocation>
</comment>
<proteinExistence type="inferred from homology"/>
<protein>
    <submittedName>
        <fullName evidence="7">Centromere N-like</fullName>
    </submittedName>
</protein>
<dbReference type="OrthoDB" id="6585699at2759"/>
<sequence>MEYTTVRSFFMRFNKDKLFKICVDNKLAGELKKSSYTKDYLSRLLVEHALSGKFSLRKLEILDLLHYHSSTNKKWNVYELQGKGKGKDKQFVLNDPEEFEELMDKELKSYLNCKVCVLAENNMLLARISVWNENPNLLLSTTSIYMIHIPGSSHVLLSTVKAAYKTYFYKALENLFGCENLKEIDLTGKKVGPLCDLVLNKSSQGSFSHFRLNQVDENPLSRKRKRDSGEDSDIENNPKTFNEEWKKDQKIKTQTLKTFGSNPQPSLEKIEFKMSTRFKAGEYVPELADSEETVNCFVRFKGTNVLEGIQKLCEHGLASQPLPSHMRNIHSLSRNYFILTDKKRPKEN</sequence>
<dbReference type="AlphaFoldDB" id="A0A7D9HWT5"/>
<keyword evidence="6" id="KW-0137">Centromere</keyword>
<name>A0A7D9HWT5_PARCT</name>
<evidence type="ECO:0000313" key="7">
    <source>
        <dbReference type="EMBL" id="CAB3993780.1"/>
    </source>
</evidence>
<dbReference type="PANTHER" id="PTHR46790">
    <property type="entry name" value="CENTROMERE PROTEIN N"/>
    <property type="match status" value="1"/>
</dbReference>
<dbReference type="GO" id="GO:0034080">
    <property type="term" value="P:CENP-A containing chromatin assembly"/>
    <property type="evidence" value="ECO:0007669"/>
    <property type="project" value="InterPro"/>
</dbReference>
<gene>
    <name evidence="7" type="ORF">PACLA_8A029541</name>
</gene>
<evidence type="ECO:0000256" key="4">
    <source>
        <dbReference type="ARBA" id="ARBA00022454"/>
    </source>
</evidence>
<dbReference type="GO" id="GO:0000775">
    <property type="term" value="C:chromosome, centromeric region"/>
    <property type="evidence" value="ECO:0007669"/>
    <property type="project" value="UniProtKB-SubCell"/>
</dbReference>
<evidence type="ECO:0000256" key="1">
    <source>
        <dbReference type="ARBA" id="ARBA00004123"/>
    </source>
</evidence>
<dbReference type="InterPro" id="IPR052011">
    <property type="entry name" value="CENP-NAC/CAD_complex"/>
</dbReference>
<dbReference type="EMBL" id="CACRXK020002328">
    <property type="protein sequence ID" value="CAB3993780.1"/>
    <property type="molecule type" value="Genomic_DNA"/>
</dbReference>
<reference evidence="7" key="1">
    <citation type="submission" date="2020-04" db="EMBL/GenBank/DDBJ databases">
        <authorList>
            <person name="Alioto T."/>
            <person name="Alioto T."/>
            <person name="Gomez Garrido J."/>
        </authorList>
    </citation>
    <scope>NUCLEOTIDE SEQUENCE</scope>
    <source>
        <strain evidence="7">A484AB</strain>
    </source>
</reference>
<keyword evidence="4" id="KW-0158">Chromosome</keyword>
<dbReference type="GO" id="GO:0007059">
    <property type="term" value="P:chromosome segregation"/>
    <property type="evidence" value="ECO:0007669"/>
    <property type="project" value="InterPro"/>
</dbReference>
<keyword evidence="5" id="KW-0539">Nucleus</keyword>
<comment type="similarity">
    <text evidence="3">Belongs to the CENP-N/CHL4 family.</text>
</comment>
<dbReference type="Pfam" id="PF05238">
    <property type="entry name" value="CENP-N"/>
    <property type="match status" value="1"/>
</dbReference>
<accession>A0A7D9HWT5</accession>
<dbReference type="PANTHER" id="PTHR46790:SF1">
    <property type="entry name" value="CENTROMERE PROTEIN N"/>
    <property type="match status" value="1"/>
</dbReference>
<comment type="caution">
    <text evidence="7">The sequence shown here is derived from an EMBL/GenBank/DDBJ whole genome shotgun (WGS) entry which is preliminary data.</text>
</comment>
<dbReference type="GO" id="GO:0005654">
    <property type="term" value="C:nucleoplasm"/>
    <property type="evidence" value="ECO:0007669"/>
    <property type="project" value="TreeGrafter"/>
</dbReference>
<evidence type="ECO:0000256" key="2">
    <source>
        <dbReference type="ARBA" id="ARBA00004584"/>
    </source>
</evidence>
<evidence type="ECO:0000256" key="5">
    <source>
        <dbReference type="ARBA" id="ARBA00023242"/>
    </source>
</evidence>
<evidence type="ECO:0000313" key="8">
    <source>
        <dbReference type="Proteomes" id="UP001152795"/>
    </source>
</evidence>
<evidence type="ECO:0000256" key="6">
    <source>
        <dbReference type="ARBA" id="ARBA00023328"/>
    </source>
</evidence>
<dbReference type="Proteomes" id="UP001152795">
    <property type="component" value="Unassembled WGS sequence"/>
</dbReference>